<dbReference type="InterPro" id="IPR018191">
    <property type="entry name" value="4-OT"/>
</dbReference>
<dbReference type="EMBL" id="DXGI01000069">
    <property type="protein sequence ID" value="HIW77860.1"/>
    <property type="molecule type" value="Genomic_DNA"/>
</dbReference>
<accession>A0A9D1QYX0</accession>
<gene>
    <name evidence="6" type="ORF">H9874_01775</name>
</gene>
<dbReference type="EC" id="5.3.2.-" evidence="4"/>
<evidence type="ECO:0000313" key="7">
    <source>
        <dbReference type="Proteomes" id="UP000824264"/>
    </source>
</evidence>
<dbReference type="InterPro" id="IPR004370">
    <property type="entry name" value="4-OT-like_dom"/>
</dbReference>
<dbReference type="Gene3D" id="3.30.429.10">
    <property type="entry name" value="Macrophage Migration Inhibitory Factor"/>
    <property type="match status" value="1"/>
</dbReference>
<organism evidence="6 7">
    <name type="scientific">Candidatus Bilophila faecipullorum</name>
    <dbReference type="NCBI Taxonomy" id="2838482"/>
    <lineage>
        <taxon>Bacteria</taxon>
        <taxon>Pseudomonadati</taxon>
        <taxon>Thermodesulfobacteriota</taxon>
        <taxon>Desulfovibrionia</taxon>
        <taxon>Desulfovibrionales</taxon>
        <taxon>Desulfovibrionaceae</taxon>
        <taxon>Bilophila</taxon>
    </lineage>
</organism>
<comment type="similarity">
    <text evidence="1 4">Belongs to the 4-oxalocrotonate tautomerase family.</text>
</comment>
<feature type="domain" description="4-oxalocrotonate tautomerase-like" evidence="5">
    <location>
        <begin position="2"/>
        <end position="63"/>
    </location>
</feature>
<dbReference type="InterPro" id="IPR014347">
    <property type="entry name" value="Tautomerase/MIF_sf"/>
</dbReference>
<protein>
    <recommendedName>
        <fullName evidence="4">Tautomerase</fullName>
        <ecNumber evidence="4">5.3.2.-</ecNumber>
    </recommendedName>
</protein>
<dbReference type="Proteomes" id="UP000824264">
    <property type="component" value="Unassembled WGS sequence"/>
</dbReference>
<evidence type="ECO:0000256" key="1">
    <source>
        <dbReference type="ARBA" id="ARBA00006723"/>
    </source>
</evidence>
<sequence length="76" mass="8173">MPFVNIRVTRENGSPTAEQKAELIKGATDLLVRVLGKNPATTVVIIDEVETDNWGIGGETVTVRRNKTAGPDAQGR</sequence>
<dbReference type="PANTHER" id="PTHR35530:SF1">
    <property type="entry name" value="2-HYDROXYMUCONATE TAUTOMERASE"/>
    <property type="match status" value="1"/>
</dbReference>
<reference evidence="6" key="1">
    <citation type="journal article" date="2021" name="PeerJ">
        <title>Extensive microbial diversity within the chicken gut microbiome revealed by metagenomics and culture.</title>
        <authorList>
            <person name="Gilroy R."/>
            <person name="Ravi A."/>
            <person name="Getino M."/>
            <person name="Pursley I."/>
            <person name="Horton D.L."/>
            <person name="Alikhan N.F."/>
            <person name="Baker D."/>
            <person name="Gharbi K."/>
            <person name="Hall N."/>
            <person name="Watson M."/>
            <person name="Adriaenssens E.M."/>
            <person name="Foster-Nyarko E."/>
            <person name="Jarju S."/>
            <person name="Secka A."/>
            <person name="Antonio M."/>
            <person name="Oren A."/>
            <person name="Chaudhuri R.R."/>
            <person name="La Ragione R."/>
            <person name="Hildebrand F."/>
            <person name="Pallen M.J."/>
        </authorList>
    </citation>
    <scope>NUCLEOTIDE SEQUENCE</scope>
    <source>
        <strain evidence="6">ChiSxjej5B17-1746</strain>
    </source>
</reference>
<dbReference type="AlphaFoldDB" id="A0A9D1QYX0"/>
<comment type="caution">
    <text evidence="6">The sequence shown here is derived from an EMBL/GenBank/DDBJ whole genome shotgun (WGS) entry which is preliminary data.</text>
</comment>
<evidence type="ECO:0000313" key="6">
    <source>
        <dbReference type="EMBL" id="HIW77860.1"/>
    </source>
</evidence>
<keyword evidence="2 4" id="KW-0413">Isomerase</keyword>
<evidence type="ECO:0000256" key="2">
    <source>
        <dbReference type="ARBA" id="ARBA00023235"/>
    </source>
</evidence>
<dbReference type="Pfam" id="PF01361">
    <property type="entry name" value="Tautomerase"/>
    <property type="match status" value="1"/>
</dbReference>
<dbReference type="PANTHER" id="PTHR35530">
    <property type="entry name" value="TAUTOMERASE-RELATED"/>
    <property type="match status" value="1"/>
</dbReference>
<proteinExistence type="inferred from homology"/>
<name>A0A9D1QYX0_9BACT</name>
<evidence type="ECO:0000259" key="5">
    <source>
        <dbReference type="Pfam" id="PF01361"/>
    </source>
</evidence>
<feature type="active site" description="Proton acceptor; via imino nitrogen" evidence="3">
    <location>
        <position position="2"/>
    </location>
</feature>
<reference evidence="6" key="2">
    <citation type="submission" date="2021-04" db="EMBL/GenBank/DDBJ databases">
        <authorList>
            <person name="Gilroy R."/>
        </authorList>
    </citation>
    <scope>NUCLEOTIDE SEQUENCE</scope>
    <source>
        <strain evidence="6">ChiSxjej5B17-1746</strain>
    </source>
</reference>
<dbReference type="SUPFAM" id="SSF55331">
    <property type="entry name" value="Tautomerase/MIF"/>
    <property type="match status" value="1"/>
</dbReference>
<evidence type="ECO:0000256" key="3">
    <source>
        <dbReference type="PIRSR" id="PIRSR618191-1"/>
    </source>
</evidence>
<dbReference type="GO" id="GO:0016853">
    <property type="term" value="F:isomerase activity"/>
    <property type="evidence" value="ECO:0007669"/>
    <property type="project" value="UniProtKB-UniRule"/>
</dbReference>
<dbReference type="NCBIfam" id="TIGR00013">
    <property type="entry name" value="taut"/>
    <property type="match status" value="1"/>
</dbReference>
<evidence type="ECO:0000256" key="4">
    <source>
        <dbReference type="RuleBase" id="RU362032"/>
    </source>
</evidence>